<evidence type="ECO:0008006" key="4">
    <source>
        <dbReference type="Google" id="ProtNLM"/>
    </source>
</evidence>
<dbReference type="Proteomes" id="UP001501195">
    <property type="component" value="Unassembled WGS sequence"/>
</dbReference>
<name>A0ABP9HFI9_9ACTN</name>
<reference evidence="3" key="1">
    <citation type="journal article" date="2019" name="Int. J. Syst. Evol. Microbiol.">
        <title>The Global Catalogue of Microorganisms (GCM) 10K type strain sequencing project: providing services to taxonomists for standard genome sequencing and annotation.</title>
        <authorList>
            <consortium name="The Broad Institute Genomics Platform"/>
            <consortium name="The Broad Institute Genome Sequencing Center for Infectious Disease"/>
            <person name="Wu L."/>
            <person name="Ma J."/>
        </authorList>
    </citation>
    <scope>NUCLEOTIDE SEQUENCE [LARGE SCALE GENOMIC DNA]</scope>
    <source>
        <strain evidence="3">JCM 18126</strain>
    </source>
</reference>
<comment type="caution">
    <text evidence="2">The sequence shown here is derived from an EMBL/GenBank/DDBJ whole genome shotgun (WGS) entry which is preliminary data.</text>
</comment>
<dbReference type="Pfam" id="PF08310">
    <property type="entry name" value="LGFP"/>
    <property type="match status" value="2"/>
</dbReference>
<dbReference type="RefSeq" id="WP_345711233.1">
    <property type="nucleotide sequence ID" value="NZ_BAABIL010000119.1"/>
</dbReference>
<dbReference type="EMBL" id="BAABIL010000119">
    <property type="protein sequence ID" value="GAA4969388.1"/>
    <property type="molecule type" value="Genomic_DNA"/>
</dbReference>
<sequence>MKRRLLAAAAALAALAPAAVAAPASAAGATVSGLRADPTCVSGVPSAYVWFDHAGAGEGTRFVVQRGGAVVGEVTRSGSGRAGVQLASLPAGQHTLTVRAEAGASADVGVRVGTCDGWRDAADYNATSNLPVGTVDASASFPVPGAAVWFGGTGALFGTGGGAHAVGGAIFDRYWTLDATEGPLGLPTSSEFGLPAPRYGFYTSFQRGTIYWSPATGANAVLGDIARRYAALGHESSPLRLPVTSEVPTPVRRGAYNHFQGGSIYWSPTTGAHEVRGAIRAEWARLGWENSWLGFPQSGEYQSGAYRRGDFEGGYVVWTAQQGAVAHRW</sequence>
<evidence type="ECO:0000256" key="1">
    <source>
        <dbReference type="SAM" id="SignalP"/>
    </source>
</evidence>
<keyword evidence="3" id="KW-1185">Reference proteome</keyword>
<feature type="chain" id="PRO_5046139911" description="LGFP repeat-containing protein" evidence="1">
    <location>
        <begin position="22"/>
        <end position="329"/>
    </location>
</feature>
<feature type="signal peptide" evidence="1">
    <location>
        <begin position="1"/>
        <end position="21"/>
    </location>
</feature>
<proteinExistence type="predicted"/>
<evidence type="ECO:0000313" key="3">
    <source>
        <dbReference type="Proteomes" id="UP001501195"/>
    </source>
</evidence>
<gene>
    <name evidence="2" type="ORF">GCM10023225_09550</name>
</gene>
<evidence type="ECO:0000313" key="2">
    <source>
        <dbReference type="EMBL" id="GAA4969388.1"/>
    </source>
</evidence>
<dbReference type="InterPro" id="IPR013207">
    <property type="entry name" value="LGFP"/>
</dbReference>
<protein>
    <recommendedName>
        <fullName evidence="4">LGFP repeat-containing protein</fullName>
    </recommendedName>
</protein>
<organism evidence="2 3">
    <name type="scientific">Kineococcus glutinatus</name>
    <dbReference type="NCBI Taxonomy" id="1070872"/>
    <lineage>
        <taxon>Bacteria</taxon>
        <taxon>Bacillati</taxon>
        <taxon>Actinomycetota</taxon>
        <taxon>Actinomycetes</taxon>
        <taxon>Kineosporiales</taxon>
        <taxon>Kineosporiaceae</taxon>
        <taxon>Kineococcus</taxon>
    </lineage>
</organism>
<accession>A0ABP9HFI9</accession>
<keyword evidence="1" id="KW-0732">Signal</keyword>